<dbReference type="Gene3D" id="2.140.10.10">
    <property type="entry name" value="Quinoprotein alcohol dehydrogenase-like superfamily"/>
    <property type="match status" value="1"/>
</dbReference>
<name>A0A6A6WY84_9PLEO</name>
<evidence type="ECO:0000313" key="2">
    <source>
        <dbReference type="Proteomes" id="UP000799757"/>
    </source>
</evidence>
<accession>A0A6A6WY84</accession>
<dbReference type="SUPFAM" id="SSF50998">
    <property type="entry name" value="Quinoprotein alcohol dehydrogenase-like"/>
    <property type="match status" value="1"/>
</dbReference>
<dbReference type="InterPro" id="IPR018391">
    <property type="entry name" value="PQQ_b-propeller_rpt"/>
</dbReference>
<proteinExistence type="predicted"/>
<gene>
    <name evidence="1" type="ORF">K505DRAFT_393366</name>
</gene>
<reference evidence="1" key="1">
    <citation type="journal article" date="2020" name="Stud. Mycol.">
        <title>101 Dothideomycetes genomes: a test case for predicting lifestyles and emergence of pathogens.</title>
        <authorList>
            <person name="Haridas S."/>
            <person name="Albert R."/>
            <person name="Binder M."/>
            <person name="Bloem J."/>
            <person name="Labutti K."/>
            <person name="Salamov A."/>
            <person name="Andreopoulos B."/>
            <person name="Baker S."/>
            <person name="Barry K."/>
            <person name="Bills G."/>
            <person name="Bluhm B."/>
            <person name="Cannon C."/>
            <person name="Castanera R."/>
            <person name="Culley D."/>
            <person name="Daum C."/>
            <person name="Ezra D."/>
            <person name="Gonzalez J."/>
            <person name="Henrissat B."/>
            <person name="Kuo A."/>
            <person name="Liang C."/>
            <person name="Lipzen A."/>
            <person name="Lutzoni F."/>
            <person name="Magnuson J."/>
            <person name="Mondo S."/>
            <person name="Nolan M."/>
            <person name="Ohm R."/>
            <person name="Pangilinan J."/>
            <person name="Park H.-J."/>
            <person name="Ramirez L."/>
            <person name="Alfaro M."/>
            <person name="Sun H."/>
            <person name="Tritt A."/>
            <person name="Yoshinaga Y."/>
            <person name="Zwiers L.-H."/>
            <person name="Turgeon B."/>
            <person name="Goodwin S."/>
            <person name="Spatafora J."/>
            <person name="Crous P."/>
            <person name="Grigoriev I."/>
        </authorList>
    </citation>
    <scope>NUCLEOTIDE SEQUENCE</scope>
    <source>
        <strain evidence="1">CBS 109.77</strain>
    </source>
</reference>
<keyword evidence="2" id="KW-1185">Reference proteome</keyword>
<dbReference type="InterPro" id="IPR011047">
    <property type="entry name" value="Quinoprotein_ADH-like_sf"/>
</dbReference>
<dbReference type="PANTHER" id="PTHR32303:SF10">
    <property type="entry name" value="OUTER MEMBRANE PROTEIN ASSEMBLY FACTOR BAMB"/>
    <property type="match status" value="1"/>
</dbReference>
<dbReference type="Proteomes" id="UP000799757">
    <property type="component" value="Unassembled WGS sequence"/>
</dbReference>
<protein>
    <submittedName>
        <fullName evidence="1">Quino protein alcohol dehydrogenase-like protein</fullName>
    </submittedName>
</protein>
<organism evidence="1 2">
    <name type="scientific">Melanomma pulvis-pyrius CBS 109.77</name>
    <dbReference type="NCBI Taxonomy" id="1314802"/>
    <lineage>
        <taxon>Eukaryota</taxon>
        <taxon>Fungi</taxon>
        <taxon>Dikarya</taxon>
        <taxon>Ascomycota</taxon>
        <taxon>Pezizomycotina</taxon>
        <taxon>Dothideomycetes</taxon>
        <taxon>Pleosporomycetidae</taxon>
        <taxon>Pleosporales</taxon>
        <taxon>Melanommataceae</taxon>
        <taxon>Melanomma</taxon>
    </lineage>
</organism>
<dbReference type="AlphaFoldDB" id="A0A6A6WY84"/>
<sequence>MPSIYLRILIWSGWGGGIFNNRYADTNQHFNSKTISTLSPYCQLEYPNGVSATPVVDGNGTAYYPTWNGLFVAMNYTTCQVKWTSNITSFILGYAAVTPEAALMLPVSRTSPQINDKNGVVLIGTLRFGLVLALDMHSGKVLGSIPVNAHPVAAITMSPTFYNGTLFIGASSSEEVAAASIAGYKCCSFVRNVVALTFSHRAREFHTKWNISMIPASMAGVDNWSGAAIWGSQPSIDSSKGQVFIGTGNTYAVPLEYQNCQNQTKNNATADSCLPREIWQDSLLAIDIATGSVNWVRQVEPLDAWTIACGLPGAPQTSPNCPQIPGTDADFGIAPTFVRGGGRTPTPNGEDIIVAGQKNGNLYAMSARTGETLWATVTGPGLNNDKKSWQLQPSNRTINGSANASSESVAGQLVVKLGVLEVLDIRTGQILLEVVVDAPSHGGFAVQDGYLLFGTGYQGYNRTGSLYVMKVVR</sequence>
<dbReference type="EMBL" id="MU002167">
    <property type="protein sequence ID" value="KAF2789042.1"/>
    <property type="molecule type" value="Genomic_DNA"/>
</dbReference>
<evidence type="ECO:0000313" key="1">
    <source>
        <dbReference type="EMBL" id="KAF2789042.1"/>
    </source>
</evidence>
<dbReference type="OrthoDB" id="416253at2759"/>
<dbReference type="SMART" id="SM00564">
    <property type="entry name" value="PQQ"/>
    <property type="match status" value="4"/>
</dbReference>
<dbReference type="PANTHER" id="PTHR32303">
    <property type="entry name" value="QUINOPROTEIN ALCOHOL DEHYDROGENASE (CYTOCHROME C)"/>
    <property type="match status" value="1"/>
</dbReference>